<proteinExistence type="predicted"/>
<gene>
    <name evidence="2" type="ORF">CWS72_04200</name>
</gene>
<organism evidence="2 3">
    <name type="scientific">Telmatospirillum siberiense</name>
    <dbReference type="NCBI Taxonomy" id="382514"/>
    <lineage>
        <taxon>Bacteria</taxon>
        <taxon>Pseudomonadati</taxon>
        <taxon>Pseudomonadota</taxon>
        <taxon>Alphaproteobacteria</taxon>
        <taxon>Rhodospirillales</taxon>
        <taxon>Rhodospirillaceae</taxon>
        <taxon>Telmatospirillum</taxon>
    </lineage>
</organism>
<evidence type="ECO:0000313" key="2">
    <source>
        <dbReference type="EMBL" id="PKU25774.1"/>
    </source>
</evidence>
<comment type="caution">
    <text evidence="2">The sequence shown here is derived from an EMBL/GenBank/DDBJ whole genome shotgun (WGS) entry which is preliminary data.</text>
</comment>
<reference evidence="3" key="1">
    <citation type="submission" date="2017-12" db="EMBL/GenBank/DDBJ databases">
        <title>Draft genome sequence of Telmatospirillum siberiense 26-4b1T, an acidotolerant peatland alphaproteobacterium potentially involved in sulfur cycling.</title>
        <authorList>
            <person name="Hausmann B."/>
            <person name="Pjevac P."/>
            <person name="Schreck K."/>
            <person name="Herbold C.W."/>
            <person name="Daims H."/>
            <person name="Wagner M."/>
            <person name="Pester M."/>
            <person name="Loy A."/>
        </authorList>
    </citation>
    <scope>NUCLEOTIDE SEQUENCE [LARGE SCALE GENOMIC DNA]</scope>
    <source>
        <strain evidence="3">26-4b1</strain>
    </source>
</reference>
<dbReference type="AlphaFoldDB" id="A0A2N3PZD3"/>
<dbReference type="Proteomes" id="UP000233293">
    <property type="component" value="Unassembled WGS sequence"/>
</dbReference>
<dbReference type="Pfam" id="PF07238">
    <property type="entry name" value="PilZ"/>
    <property type="match status" value="1"/>
</dbReference>
<protein>
    <submittedName>
        <fullName evidence="2">PilZ domain-containing protein</fullName>
    </submittedName>
</protein>
<dbReference type="InterPro" id="IPR009875">
    <property type="entry name" value="PilZ_domain"/>
</dbReference>
<accession>A0A2N3PZD3</accession>
<dbReference type="EMBL" id="PIUM01000003">
    <property type="protein sequence ID" value="PKU25774.1"/>
    <property type="molecule type" value="Genomic_DNA"/>
</dbReference>
<name>A0A2N3PZD3_9PROT</name>
<feature type="domain" description="PilZ" evidence="1">
    <location>
        <begin position="9"/>
        <end position="99"/>
    </location>
</feature>
<evidence type="ECO:0000313" key="3">
    <source>
        <dbReference type="Proteomes" id="UP000233293"/>
    </source>
</evidence>
<evidence type="ECO:0000259" key="1">
    <source>
        <dbReference type="Pfam" id="PF07238"/>
    </source>
</evidence>
<sequence>MHIVTAPIERRRHRRHFGRDLLVLVPEGSSYPVRDISPGGLCLQGTPFAIGELVGITLSSAANPFDAVDASCRVVAISTTGSHMEFCPVTMPLLTFIIQHIGKELGVEPYYFGKRHPLSSQS</sequence>
<keyword evidence="3" id="KW-1185">Reference proteome</keyword>
<dbReference type="GO" id="GO:0035438">
    <property type="term" value="F:cyclic-di-GMP binding"/>
    <property type="evidence" value="ECO:0007669"/>
    <property type="project" value="InterPro"/>
</dbReference>